<evidence type="ECO:0000313" key="2">
    <source>
        <dbReference type="EMBL" id="RSH76608.1"/>
    </source>
</evidence>
<dbReference type="GeneID" id="39590036"/>
<dbReference type="AlphaFoldDB" id="A0A427XCP3"/>
<comment type="similarity">
    <text evidence="1">Belongs to the asaB hydroxylase/desaturase family.</text>
</comment>
<evidence type="ECO:0000313" key="3">
    <source>
        <dbReference type="Proteomes" id="UP000279236"/>
    </source>
</evidence>
<dbReference type="PANTHER" id="PTHR34598:SF3">
    <property type="entry name" value="OXIDOREDUCTASE AN1597"/>
    <property type="match status" value="1"/>
</dbReference>
<organism evidence="2 3">
    <name type="scientific">Apiotrichum porosum</name>
    <dbReference type="NCBI Taxonomy" id="105984"/>
    <lineage>
        <taxon>Eukaryota</taxon>
        <taxon>Fungi</taxon>
        <taxon>Dikarya</taxon>
        <taxon>Basidiomycota</taxon>
        <taxon>Agaricomycotina</taxon>
        <taxon>Tremellomycetes</taxon>
        <taxon>Trichosporonales</taxon>
        <taxon>Trichosporonaceae</taxon>
        <taxon>Apiotrichum</taxon>
    </lineage>
</organism>
<dbReference type="GO" id="GO:0016491">
    <property type="term" value="F:oxidoreductase activity"/>
    <property type="evidence" value="ECO:0007669"/>
    <property type="project" value="InterPro"/>
</dbReference>
<dbReference type="EMBL" id="RSCE01000023">
    <property type="protein sequence ID" value="RSH76608.1"/>
    <property type="molecule type" value="Genomic_DNA"/>
</dbReference>
<gene>
    <name evidence="2" type="ORF">EHS24_005493</name>
</gene>
<dbReference type="Proteomes" id="UP000279236">
    <property type="component" value="Unassembled WGS sequence"/>
</dbReference>
<evidence type="ECO:0000256" key="1">
    <source>
        <dbReference type="ARBA" id="ARBA00023604"/>
    </source>
</evidence>
<keyword evidence="3" id="KW-1185">Reference proteome</keyword>
<dbReference type="NCBIfam" id="NF041278">
    <property type="entry name" value="CmcJ_NvfI_EfuI"/>
    <property type="match status" value="1"/>
</dbReference>
<dbReference type="STRING" id="105984.A0A427XCP3"/>
<dbReference type="PANTHER" id="PTHR34598">
    <property type="entry name" value="BLL6449 PROTEIN"/>
    <property type="match status" value="1"/>
</dbReference>
<proteinExistence type="inferred from homology"/>
<accession>A0A427XCP3</accession>
<reference evidence="2 3" key="1">
    <citation type="submission" date="2018-11" db="EMBL/GenBank/DDBJ databases">
        <title>Genome sequence of Apiotrichum porosum DSM 27194.</title>
        <authorList>
            <person name="Aliyu H."/>
            <person name="Gorte O."/>
            <person name="Ochsenreither K."/>
        </authorList>
    </citation>
    <scope>NUCLEOTIDE SEQUENCE [LARGE SCALE GENOMIC DNA]</scope>
    <source>
        <strain evidence="2 3">DSM 27194</strain>
    </source>
</reference>
<comment type="caution">
    <text evidence="2">The sequence shown here is derived from an EMBL/GenBank/DDBJ whole genome shotgun (WGS) entry which is preliminary data.</text>
</comment>
<dbReference type="OrthoDB" id="412788at2759"/>
<sequence length="285" mass="31118">MAAVIKFTLPTARLDHDPEIYLTYDPTISRPTEDLSLSLTDLRPELEGVVPAVAVADQLNKRGFAVAKHTSGHLDGLPHVEGTKLYLAETAELLRTQLGCTRVIAWNSVCRKNDASVELKDVPKQKGPEEGFVPTERKQPIAGVAHVDQDEVWGAELVDKATGGTAYVRAQIVNIWRPLSGPVTNAPLAMLGFGDIGPDDLSKHASMFGVGMDLHHSQGQQWAYIHHQLPDEVIYLKCFDSFQGSDGSALYCGHVAVEIDDTPGVDPDKVVPRESVEVRLVALWE</sequence>
<protein>
    <submittedName>
        <fullName evidence="2">Uncharacterized protein</fullName>
    </submittedName>
</protein>
<dbReference type="RefSeq" id="XP_028471755.1">
    <property type="nucleotide sequence ID" value="XM_028621016.1"/>
</dbReference>
<dbReference type="InterPro" id="IPR044053">
    <property type="entry name" value="AsaB-like"/>
</dbReference>
<name>A0A427XCP3_9TREE</name>